<keyword evidence="1" id="KW-0812">Transmembrane</keyword>
<organism evidence="2 3">
    <name type="scientific">Parasedimentitalea denitrificans</name>
    <dbReference type="NCBI Taxonomy" id="2211118"/>
    <lineage>
        <taxon>Bacteria</taxon>
        <taxon>Pseudomonadati</taxon>
        <taxon>Pseudomonadota</taxon>
        <taxon>Alphaproteobacteria</taxon>
        <taxon>Rhodobacterales</taxon>
        <taxon>Paracoccaceae</taxon>
        <taxon>Parasedimentitalea</taxon>
    </lineage>
</organism>
<dbReference type="PROSITE" id="PS51257">
    <property type="entry name" value="PROKAR_LIPOPROTEIN"/>
    <property type="match status" value="1"/>
</dbReference>
<keyword evidence="3" id="KW-1185">Reference proteome</keyword>
<proteinExistence type="predicted"/>
<evidence type="ECO:0000313" key="3">
    <source>
        <dbReference type="Proteomes" id="UP001429564"/>
    </source>
</evidence>
<comment type="caution">
    <text evidence="2">The sequence shown here is derived from an EMBL/GenBank/DDBJ whole genome shotgun (WGS) entry which is preliminary data.</text>
</comment>
<name>A0ABX0WGF4_9RHOB</name>
<feature type="transmembrane region" description="Helical" evidence="1">
    <location>
        <begin position="87"/>
        <end position="104"/>
    </location>
</feature>
<keyword evidence="1" id="KW-1133">Transmembrane helix</keyword>
<sequence length="389" mass="42675">MTPRKEYTGPTLLSYGFRPFFLLALGFSCVSILLWMLMYQGDLSISGPFQPVDWHIHEMLFGYTSAVITGFLFTAIPNWTGRMPVRGWPLGALALLWVAGRLSVAGALPLSFGFTMVVDCGYLAAILAIVLREIIVGKNWRNLMVVCPIGLFFISNVMFYIEVMQNGESDHARRLGFAVVIFLIVLIGGRIIPSFTRNWLVKNNPGPLPTPMNSFDKLCLVSAAVALLLWVGAPEWLGSRGTLVVAASLHFARLLRWQGLRARTNMLLLMLHIAYAFTPLGLLLLAVDQTVSGLHILGIGAIGGMTLAVMIRATMGHTGRELASTWDLSLAFIILILAAVVRSALVNIAPDPMTVLWTGAILWTVAYGLVLVRIGPWYLGQNPARRKPS</sequence>
<feature type="transmembrane region" description="Helical" evidence="1">
    <location>
        <begin position="175"/>
        <end position="193"/>
    </location>
</feature>
<feature type="transmembrane region" description="Helical" evidence="1">
    <location>
        <begin position="143"/>
        <end position="163"/>
    </location>
</feature>
<dbReference type="Pfam" id="PF05940">
    <property type="entry name" value="NnrS"/>
    <property type="match status" value="1"/>
</dbReference>
<feature type="transmembrane region" description="Helical" evidence="1">
    <location>
        <begin position="293"/>
        <end position="314"/>
    </location>
</feature>
<feature type="transmembrane region" description="Helical" evidence="1">
    <location>
        <begin position="110"/>
        <end position="131"/>
    </location>
</feature>
<protein>
    <submittedName>
        <fullName evidence="2">Short-chain dehydrogenase</fullName>
    </submittedName>
</protein>
<evidence type="ECO:0000256" key="1">
    <source>
        <dbReference type="SAM" id="Phobius"/>
    </source>
</evidence>
<feature type="transmembrane region" description="Helical" evidence="1">
    <location>
        <begin position="355"/>
        <end position="379"/>
    </location>
</feature>
<accession>A0ABX0WGF4</accession>
<feature type="transmembrane region" description="Helical" evidence="1">
    <location>
        <begin position="60"/>
        <end position="80"/>
    </location>
</feature>
<feature type="transmembrane region" description="Helical" evidence="1">
    <location>
        <begin position="326"/>
        <end position="349"/>
    </location>
</feature>
<feature type="transmembrane region" description="Helical" evidence="1">
    <location>
        <begin position="267"/>
        <end position="287"/>
    </location>
</feature>
<evidence type="ECO:0000313" key="2">
    <source>
        <dbReference type="EMBL" id="NIZ63481.1"/>
    </source>
</evidence>
<dbReference type="RefSeq" id="WP_167686064.1">
    <property type="nucleotide sequence ID" value="NZ_QHLQ01000049.1"/>
</dbReference>
<reference evidence="2 3" key="1">
    <citation type="submission" date="2018-05" db="EMBL/GenBank/DDBJ databases">
        <authorList>
            <person name="Zhang Y.-J."/>
        </authorList>
    </citation>
    <scope>NUCLEOTIDE SEQUENCE [LARGE SCALE GENOMIC DNA]</scope>
    <source>
        <strain evidence="2 3">CY04</strain>
    </source>
</reference>
<feature type="transmembrane region" description="Helical" evidence="1">
    <location>
        <begin position="20"/>
        <end position="40"/>
    </location>
</feature>
<keyword evidence="1" id="KW-0472">Membrane</keyword>
<dbReference type="Proteomes" id="UP001429564">
    <property type="component" value="Unassembled WGS sequence"/>
</dbReference>
<gene>
    <name evidence="2" type="ORF">DL239_21220</name>
</gene>
<dbReference type="InterPro" id="IPR010266">
    <property type="entry name" value="NnrS"/>
</dbReference>
<dbReference type="EMBL" id="QHLQ01000049">
    <property type="protein sequence ID" value="NIZ63481.1"/>
    <property type="molecule type" value="Genomic_DNA"/>
</dbReference>